<name>Q0SJG9_RHOJR</name>
<dbReference type="Gene3D" id="3.30.300.30">
    <property type="match status" value="1"/>
</dbReference>
<evidence type="ECO:0000259" key="3">
    <source>
        <dbReference type="Pfam" id="PF00501"/>
    </source>
</evidence>
<dbReference type="AlphaFoldDB" id="Q0SJG9"/>
<dbReference type="PANTHER" id="PTHR43201:SF5">
    <property type="entry name" value="MEDIUM-CHAIN ACYL-COA LIGASE ACSF2, MITOCHONDRIAL"/>
    <property type="match status" value="1"/>
</dbReference>
<feature type="domain" description="AMP-dependent synthetase/ligase" evidence="3">
    <location>
        <begin position="38"/>
        <end position="410"/>
    </location>
</feature>
<comment type="similarity">
    <text evidence="1">Belongs to the ATP-dependent AMP-binding enzyme family.</text>
</comment>
<dbReference type="InterPro" id="IPR042099">
    <property type="entry name" value="ANL_N_sf"/>
</dbReference>
<dbReference type="InterPro" id="IPR020845">
    <property type="entry name" value="AMP-binding_CS"/>
</dbReference>
<dbReference type="GO" id="GO:0031956">
    <property type="term" value="F:medium-chain fatty acid-CoA ligase activity"/>
    <property type="evidence" value="ECO:0007669"/>
    <property type="project" value="TreeGrafter"/>
</dbReference>
<proteinExistence type="inferred from homology"/>
<dbReference type="OrthoDB" id="9803968at2"/>
<dbReference type="PANTHER" id="PTHR43201">
    <property type="entry name" value="ACYL-COA SYNTHETASE"/>
    <property type="match status" value="1"/>
</dbReference>
<dbReference type="SUPFAM" id="SSF56801">
    <property type="entry name" value="Acetyl-CoA synthetase-like"/>
    <property type="match status" value="1"/>
</dbReference>
<dbReference type="Gene3D" id="3.40.50.12780">
    <property type="entry name" value="N-terminal domain of ligase-like"/>
    <property type="match status" value="1"/>
</dbReference>
<sequence>MTFSDWGGRLVTFPADRAGHYRESGMWSADPTGRRLHRIATRFPDRTAVISAEGSMSFAELDRRTDRIAAGLVRLGLDRLDPVIFQLTNRLETVLAWYGCLKAGLVPVATLAAHRMHEIGHVSRKVGAVGHIVEARTAGFDLVEFAREHAAGHPSIRHIISVGDEAGKDQPGVTRLEDIGRETDPAAARAVVEQIEARIDPLDVVAFQLSGGTTGVPKVIPRIHAEYWNNALLYAQRLGWDEHSRVAHLIPIIHNAGISCGLHAAHSVGACLVLATADAPAAFELMARTEATEVLIGHGHYQAVLTPDFDKARASLRRVVLSGAKVPPELFERVDDGAGHWAGQLFGMSEGLLTVTPIDSPTHARLTTVGTPIASDDEIRILEPGTEIDLPDGDVGELCCRGPYTIPGYFDAPEHNRDAFTSDGFYRTGDLAAITVIDGERYLSIEGRIKDLINRGGEKINAEELELLLLEHPRIANAAVVAMPDPRLGEKTCAYLVATDEEPLSMKAIQEHLARLGVAKFKWPERLEWVPSLPHTNVNKIDKKRLRAAIAAKVLAEAEAEAEADARGAAV</sequence>
<dbReference type="RefSeq" id="WP_011593746.1">
    <property type="nucleotide sequence ID" value="NC_008268.1"/>
</dbReference>
<dbReference type="eggNOG" id="COG1021">
    <property type="taxonomic scope" value="Bacteria"/>
</dbReference>
<evidence type="ECO:0000259" key="4">
    <source>
        <dbReference type="Pfam" id="PF13193"/>
    </source>
</evidence>
<evidence type="ECO:0000256" key="2">
    <source>
        <dbReference type="ARBA" id="ARBA00022598"/>
    </source>
</evidence>
<dbReference type="EMBL" id="CP000431">
    <property type="protein sequence ID" value="ABG92317.1"/>
    <property type="molecule type" value="Genomic_DNA"/>
</dbReference>
<dbReference type="InterPro" id="IPR025110">
    <property type="entry name" value="AMP-bd_C"/>
</dbReference>
<accession>Q0SJG9</accession>
<organism evidence="5 6">
    <name type="scientific">Rhodococcus jostii (strain RHA1)</name>
    <dbReference type="NCBI Taxonomy" id="101510"/>
    <lineage>
        <taxon>Bacteria</taxon>
        <taxon>Bacillati</taxon>
        <taxon>Actinomycetota</taxon>
        <taxon>Actinomycetes</taxon>
        <taxon>Mycobacteriales</taxon>
        <taxon>Nocardiaceae</taxon>
        <taxon>Rhodococcus</taxon>
    </lineage>
</organism>
<protein>
    <submittedName>
        <fullName evidence="5">Probable 2,3-dihydroxybenzoate-AMP ligase</fullName>
    </submittedName>
</protein>
<dbReference type="InterPro" id="IPR000873">
    <property type="entry name" value="AMP-dep_synth/lig_dom"/>
</dbReference>
<dbReference type="PROSITE" id="PS00455">
    <property type="entry name" value="AMP_BINDING"/>
    <property type="match status" value="1"/>
</dbReference>
<reference evidence="6" key="1">
    <citation type="journal article" date="2006" name="Proc. Natl. Acad. Sci. U.S.A.">
        <title>The complete genome of Rhodococcus sp. RHA1 provides insights into a catabolic powerhouse.</title>
        <authorList>
            <person name="McLeod M.P."/>
            <person name="Warren R.L."/>
            <person name="Hsiao W.W.L."/>
            <person name="Araki N."/>
            <person name="Myhre M."/>
            <person name="Fernandes C."/>
            <person name="Miyazawa D."/>
            <person name="Wong W."/>
            <person name="Lillquist A.L."/>
            <person name="Wang D."/>
            <person name="Dosanjh M."/>
            <person name="Hara H."/>
            <person name="Petrescu A."/>
            <person name="Morin R.D."/>
            <person name="Yang G."/>
            <person name="Stott J.M."/>
            <person name="Schein J.E."/>
            <person name="Shin H."/>
            <person name="Smailus D."/>
            <person name="Siddiqui A.S."/>
            <person name="Marra M.A."/>
            <person name="Jones S.J.M."/>
            <person name="Holt R."/>
            <person name="Brinkman F.S.L."/>
            <person name="Miyauchi K."/>
            <person name="Fukuda M."/>
            <person name="Davies J.E."/>
            <person name="Mohn W.W."/>
            <person name="Eltis L.D."/>
        </authorList>
    </citation>
    <scope>NUCLEOTIDE SEQUENCE [LARGE SCALE GENOMIC DNA]</scope>
    <source>
        <strain evidence="6">RHA1</strain>
    </source>
</reference>
<gene>
    <name evidence="5" type="ordered locus">RHA1_ro00481</name>
</gene>
<dbReference type="Proteomes" id="UP000008710">
    <property type="component" value="Chromosome"/>
</dbReference>
<dbReference type="GO" id="GO:0006631">
    <property type="term" value="P:fatty acid metabolic process"/>
    <property type="evidence" value="ECO:0007669"/>
    <property type="project" value="TreeGrafter"/>
</dbReference>
<dbReference type="KEGG" id="rha:RHA1_ro00481"/>
<keyword evidence="2 5" id="KW-0436">Ligase</keyword>
<dbReference type="HOGENOM" id="CLU_000022_59_7_11"/>
<evidence type="ECO:0000313" key="5">
    <source>
        <dbReference type="EMBL" id="ABG92317.1"/>
    </source>
</evidence>
<dbReference type="Pfam" id="PF13193">
    <property type="entry name" value="AMP-binding_C"/>
    <property type="match status" value="1"/>
</dbReference>
<feature type="domain" description="AMP-binding enzyme C-terminal" evidence="4">
    <location>
        <begin position="464"/>
        <end position="539"/>
    </location>
</feature>
<evidence type="ECO:0000313" key="6">
    <source>
        <dbReference type="Proteomes" id="UP000008710"/>
    </source>
</evidence>
<dbReference type="InterPro" id="IPR045851">
    <property type="entry name" value="AMP-bd_C_sf"/>
</dbReference>
<dbReference type="Pfam" id="PF00501">
    <property type="entry name" value="AMP-binding"/>
    <property type="match status" value="1"/>
</dbReference>
<evidence type="ECO:0000256" key="1">
    <source>
        <dbReference type="ARBA" id="ARBA00006432"/>
    </source>
</evidence>
<dbReference type="PATRIC" id="fig|101510.16.peg.511"/>